<dbReference type="Pfam" id="PF14749">
    <property type="entry name" value="Acyl-CoA_ox_N"/>
    <property type="match status" value="1"/>
</dbReference>
<keyword evidence="10" id="KW-0443">Lipid metabolism</keyword>
<dbReference type="GO" id="GO:0005504">
    <property type="term" value="F:fatty acid binding"/>
    <property type="evidence" value="ECO:0007669"/>
    <property type="project" value="InterPro"/>
</dbReference>
<dbReference type="GO" id="GO:0005777">
    <property type="term" value="C:peroxisome"/>
    <property type="evidence" value="ECO:0007669"/>
    <property type="project" value="UniProtKB-SubCell"/>
</dbReference>
<comment type="similarity">
    <text evidence="4 13">Belongs to the acyl-CoA oxidase family.</text>
</comment>
<feature type="domain" description="Acyl-CoA oxidase C-alpha1" evidence="19">
    <location>
        <begin position="288"/>
        <end position="449"/>
    </location>
</feature>
<feature type="domain" description="Acyl-CoA oxidase C-terminal" evidence="16">
    <location>
        <begin position="484"/>
        <end position="666"/>
    </location>
</feature>
<proteinExistence type="inferred from homology"/>
<keyword evidence="9" id="KW-0560">Oxidoreductase</keyword>
<dbReference type="PANTHER" id="PTHR10909:SF250">
    <property type="entry name" value="PEROXISOMAL ACYL-COENZYME A OXIDASE 1"/>
    <property type="match status" value="1"/>
</dbReference>
<evidence type="ECO:0000256" key="2">
    <source>
        <dbReference type="ARBA" id="ARBA00004275"/>
    </source>
</evidence>
<dbReference type="InterPro" id="IPR012258">
    <property type="entry name" value="Acyl-CoA_oxidase"/>
</dbReference>
<dbReference type="FunFam" id="2.40.110.10:FF:000003">
    <property type="entry name" value="Acyl-coenzyme A oxidase"/>
    <property type="match status" value="1"/>
</dbReference>
<dbReference type="Gene3D" id="1.20.140.10">
    <property type="entry name" value="Butyryl-CoA Dehydrogenase, subunit A, domain 3"/>
    <property type="match status" value="2"/>
</dbReference>
<comment type="subcellular location">
    <subcellularLocation>
        <location evidence="2">Peroxisome</location>
    </subcellularLocation>
</comment>
<keyword evidence="8" id="KW-0276">Fatty acid metabolism</keyword>
<dbReference type="PIRSF" id="PIRSF000168">
    <property type="entry name" value="Acyl-CoA_oxidase"/>
    <property type="match status" value="1"/>
</dbReference>
<dbReference type="FunFam" id="1.20.140.10:FF:000005">
    <property type="entry name" value="Acyl-coenzyme A oxidase"/>
    <property type="match status" value="1"/>
</dbReference>
<dbReference type="InterPro" id="IPR055060">
    <property type="entry name" value="ACOX_C_alpha1"/>
</dbReference>
<reference evidence="21" key="1">
    <citation type="submission" date="2025-08" db="UniProtKB">
        <authorList>
            <consortium name="RefSeq"/>
        </authorList>
    </citation>
    <scope>IDENTIFICATION</scope>
    <source>
        <strain evidence="21">11010-0011.00</strain>
        <tissue evidence="21">Whole body</tissue>
    </source>
</reference>
<dbReference type="GO" id="GO:0071949">
    <property type="term" value="F:FAD binding"/>
    <property type="evidence" value="ECO:0007669"/>
    <property type="project" value="InterPro"/>
</dbReference>
<evidence type="ECO:0000256" key="10">
    <source>
        <dbReference type="ARBA" id="ARBA00023098"/>
    </source>
</evidence>
<dbReference type="CDD" id="cd01150">
    <property type="entry name" value="AXO"/>
    <property type="match status" value="1"/>
</dbReference>
<dbReference type="Pfam" id="PF22924">
    <property type="entry name" value="ACOX_C_alpha1"/>
    <property type="match status" value="1"/>
</dbReference>
<comment type="pathway">
    <text evidence="3">Lipid metabolism; peroxisomal fatty acid beta-oxidation.</text>
</comment>
<feature type="binding site" evidence="15">
    <location>
        <position position="191"/>
    </location>
    <ligand>
        <name>FAD</name>
        <dbReference type="ChEBI" id="CHEBI:57692"/>
    </ligand>
</feature>
<feature type="domain" description="Acyl-coenzyme A oxidase N-terminal" evidence="18">
    <location>
        <begin position="20"/>
        <end position="146"/>
    </location>
</feature>
<evidence type="ECO:0000259" key="18">
    <source>
        <dbReference type="Pfam" id="PF14749"/>
    </source>
</evidence>
<evidence type="ECO:0000256" key="13">
    <source>
        <dbReference type="PIRNR" id="PIRNR000168"/>
    </source>
</evidence>
<dbReference type="InterPro" id="IPR046373">
    <property type="entry name" value="Acyl-CoA_Oxase/DH_mid-dom_sf"/>
</dbReference>
<dbReference type="Pfam" id="PF01756">
    <property type="entry name" value="ACOX"/>
    <property type="match status" value="1"/>
</dbReference>
<evidence type="ECO:0000256" key="12">
    <source>
        <dbReference type="ARBA" id="ARBA00036397"/>
    </source>
</evidence>
<keyword evidence="20" id="KW-1185">Reference proteome</keyword>
<feature type="binding site" evidence="15">
    <location>
        <position position="152"/>
    </location>
    <ligand>
        <name>FAD</name>
        <dbReference type="ChEBI" id="CHEBI:57692"/>
    </ligand>
</feature>
<evidence type="ECO:0000259" key="16">
    <source>
        <dbReference type="Pfam" id="PF01756"/>
    </source>
</evidence>
<dbReference type="InterPro" id="IPR006091">
    <property type="entry name" value="Acyl-CoA_Oxase/DH_mid-dom"/>
</dbReference>
<evidence type="ECO:0000256" key="8">
    <source>
        <dbReference type="ARBA" id="ARBA00022832"/>
    </source>
</evidence>
<dbReference type="FunFam" id="1.20.140.10:FF:000013">
    <property type="entry name" value="Acyl-coenzyme A oxidase"/>
    <property type="match status" value="1"/>
</dbReference>
<keyword evidence="11" id="KW-0576">Peroxisome</keyword>
<evidence type="ECO:0000259" key="19">
    <source>
        <dbReference type="Pfam" id="PF22924"/>
    </source>
</evidence>
<evidence type="ECO:0000256" key="11">
    <source>
        <dbReference type="ARBA" id="ARBA00023140"/>
    </source>
</evidence>
<dbReference type="CTD" id="51"/>
<keyword evidence="5" id="KW-0597">Phosphoprotein</keyword>
<comment type="cofactor">
    <cofactor evidence="1">
        <name>FAD</name>
        <dbReference type="ChEBI" id="CHEBI:57692"/>
    </cofactor>
</comment>
<dbReference type="PANTHER" id="PTHR10909">
    <property type="entry name" value="ELECTRON TRANSPORT OXIDOREDUCTASE"/>
    <property type="match status" value="1"/>
</dbReference>
<dbReference type="FunFam" id="1.10.540.10:FF:000033">
    <property type="entry name" value="Acyl-coenzyme A oxidase"/>
    <property type="match status" value="1"/>
</dbReference>
<dbReference type="OrthoDB" id="538336at2759"/>
<dbReference type="Proteomes" id="UP000504634">
    <property type="component" value="Unplaced"/>
</dbReference>
<dbReference type="RefSeq" id="XP_030376046.1">
    <property type="nucleotide sequence ID" value="XM_030520186.1"/>
</dbReference>
<evidence type="ECO:0000256" key="15">
    <source>
        <dbReference type="PIRSR" id="PIRSR000168-2"/>
    </source>
</evidence>
<keyword evidence="6 13" id="KW-0285">Flavoprotein</keyword>
<sequence>MPVQEINPDLQKERNTASFNPNEFSVWWAGGPAQYEQKKALEKMFLDDPELKDDLPISYLSHKELYEHSLRKACVIGEKIRKLRAEGEDGVDTYNALLGGSLGAAILKEGNPLTLHYVMFVPTIMGQGTMEQQVEWLSKAWDCEIIGTYAQTELGHGTFLRGLETRADYDEKTQEFVINSPTITAYKWWPGGLGHTANHAVVVAQLYTKGEFRGLAPFIVQLRHSDTHEPLPGIDIGDIGTKLGMKAVNNGYLGLKNVRVPLKNMLMKNQQVLPDGTYVAPKNSVLTYGTMMFVRCALIRDTAQSLAKASTIATRYAAVRRQSPIDPNQPEPQIMDHTTQQLKLFPQIAKAIVFKATGDGIWNMYNVLSGEIEQGNLDRLPEMHALSCCLKAICSADAAAGVETSRLACGGHGFLEVSNFPTIYGMTTAVCTYEGENTVMLLQTARYLVKVYGQALNGEKLVPTVAYINDFLKERQFVNFDGSLECIVRAFHYVAANKVRIAYERIEQRRRQGHSAEVAANLCGIELTQAADLHGRAFLAQSAYNEILAVSRAVSPALADVLKVVLELYLIDACLNRIGNFLRFIDLTDDDVSKLELRLESCLKSLRPNAVALVDSFDLHDRVLDSALGAYDGNVYDHIFESAKKNPLNKEPVNASFHKYLKPFMKAHL</sequence>
<evidence type="ECO:0000313" key="21">
    <source>
        <dbReference type="RefSeq" id="XP_030376046.1"/>
    </source>
</evidence>
<feature type="domain" description="Acyl-CoA oxidase/dehydrogenase middle" evidence="17">
    <location>
        <begin position="149"/>
        <end position="258"/>
    </location>
</feature>
<dbReference type="Gene3D" id="1.10.540.10">
    <property type="entry name" value="Acyl-CoA dehydrogenase/oxidase, N-terminal domain"/>
    <property type="match status" value="1"/>
</dbReference>
<evidence type="ECO:0000256" key="14">
    <source>
        <dbReference type="PIRSR" id="PIRSR000168-1"/>
    </source>
</evidence>
<dbReference type="InterPro" id="IPR009100">
    <property type="entry name" value="AcylCoA_DH/oxidase_NM_dom_sf"/>
</dbReference>
<dbReference type="SUPFAM" id="SSF56645">
    <property type="entry name" value="Acyl-CoA dehydrogenase NM domain-like"/>
    <property type="match status" value="1"/>
</dbReference>
<dbReference type="SUPFAM" id="SSF47203">
    <property type="entry name" value="Acyl-CoA dehydrogenase C-terminal domain-like"/>
    <property type="match status" value="2"/>
</dbReference>
<evidence type="ECO:0000256" key="3">
    <source>
        <dbReference type="ARBA" id="ARBA00004846"/>
    </source>
</evidence>
<dbReference type="InterPro" id="IPR002655">
    <property type="entry name" value="Acyl-CoA_oxidase_C"/>
</dbReference>
<organism evidence="20 21">
    <name type="scientific">Drosophila lebanonensis</name>
    <name type="common">Fruit fly</name>
    <name type="synonym">Scaptodrosophila lebanonensis</name>
    <dbReference type="NCBI Taxonomy" id="7225"/>
    <lineage>
        <taxon>Eukaryota</taxon>
        <taxon>Metazoa</taxon>
        <taxon>Ecdysozoa</taxon>
        <taxon>Arthropoda</taxon>
        <taxon>Hexapoda</taxon>
        <taxon>Insecta</taxon>
        <taxon>Pterygota</taxon>
        <taxon>Neoptera</taxon>
        <taxon>Endopterygota</taxon>
        <taxon>Diptera</taxon>
        <taxon>Brachycera</taxon>
        <taxon>Muscomorpha</taxon>
        <taxon>Ephydroidea</taxon>
        <taxon>Drosophilidae</taxon>
        <taxon>Scaptodrosophila</taxon>
    </lineage>
</organism>
<dbReference type="InterPro" id="IPR036250">
    <property type="entry name" value="AcylCo_DH-like_C"/>
</dbReference>
<dbReference type="GO" id="GO:0003997">
    <property type="term" value="F:acyl-CoA oxidase activity"/>
    <property type="evidence" value="ECO:0007669"/>
    <property type="project" value="UniProtKB-EC"/>
</dbReference>
<dbReference type="GO" id="GO:0033540">
    <property type="term" value="P:fatty acid beta-oxidation using acyl-CoA oxidase"/>
    <property type="evidence" value="ECO:0007669"/>
    <property type="project" value="InterPro"/>
</dbReference>
<dbReference type="InterPro" id="IPR034171">
    <property type="entry name" value="ACO"/>
</dbReference>
<evidence type="ECO:0000313" key="20">
    <source>
        <dbReference type="Proteomes" id="UP000504634"/>
    </source>
</evidence>
<dbReference type="Gene3D" id="2.40.110.10">
    <property type="entry name" value="Butyryl-CoA Dehydrogenase, subunit A, domain 2"/>
    <property type="match status" value="1"/>
</dbReference>
<evidence type="ECO:0000259" key="17">
    <source>
        <dbReference type="Pfam" id="PF02770"/>
    </source>
</evidence>
<dbReference type="InterPro" id="IPR037069">
    <property type="entry name" value="AcylCoA_DH/ox_N_sf"/>
</dbReference>
<gene>
    <name evidence="21" type="primary">LOC115625212</name>
</gene>
<protein>
    <recommendedName>
        <fullName evidence="13">Acyl-coenzyme A oxidase</fullName>
    </recommendedName>
</protein>
<name>A0A6J2TH71_DROLE</name>
<dbReference type="AlphaFoldDB" id="A0A6J2TH71"/>
<comment type="catalytic activity">
    <reaction evidence="12">
        <text>a 2,3-saturated acyl-CoA + O2 = a (2E)-enoyl-CoA + H2O2</text>
        <dbReference type="Rhea" id="RHEA:38959"/>
        <dbReference type="ChEBI" id="CHEBI:15379"/>
        <dbReference type="ChEBI" id="CHEBI:16240"/>
        <dbReference type="ChEBI" id="CHEBI:58856"/>
        <dbReference type="ChEBI" id="CHEBI:65111"/>
        <dbReference type="EC" id="1.3.3.6"/>
    </reaction>
    <physiologicalReaction direction="left-to-right" evidence="12">
        <dbReference type="Rhea" id="RHEA:38960"/>
    </physiologicalReaction>
</comment>
<dbReference type="InterPro" id="IPR029320">
    <property type="entry name" value="Acyl-CoA_ox_N"/>
</dbReference>
<evidence type="ECO:0000256" key="5">
    <source>
        <dbReference type="ARBA" id="ARBA00022553"/>
    </source>
</evidence>
<dbReference type="GeneID" id="115625212"/>
<accession>A0A6J2TH71</accession>
<dbReference type="Pfam" id="PF02770">
    <property type="entry name" value="Acyl-CoA_dh_M"/>
    <property type="match status" value="1"/>
</dbReference>
<evidence type="ECO:0000256" key="7">
    <source>
        <dbReference type="ARBA" id="ARBA00022827"/>
    </source>
</evidence>
<keyword evidence="7 13" id="KW-0274">FAD</keyword>
<evidence type="ECO:0000256" key="4">
    <source>
        <dbReference type="ARBA" id="ARBA00006288"/>
    </source>
</evidence>
<evidence type="ECO:0000256" key="6">
    <source>
        <dbReference type="ARBA" id="ARBA00022630"/>
    </source>
</evidence>
<feature type="active site" description="Proton acceptor" evidence="14">
    <location>
        <position position="434"/>
    </location>
</feature>
<dbReference type="GO" id="GO:0055088">
    <property type="term" value="P:lipid homeostasis"/>
    <property type="evidence" value="ECO:0007669"/>
    <property type="project" value="TreeGrafter"/>
</dbReference>
<evidence type="ECO:0000256" key="1">
    <source>
        <dbReference type="ARBA" id="ARBA00001974"/>
    </source>
</evidence>
<evidence type="ECO:0000256" key="9">
    <source>
        <dbReference type="ARBA" id="ARBA00023002"/>
    </source>
</evidence>